<organism evidence="2 3">
    <name type="scientific">Lacrimispora xylanisolvens</name>
    <dbReference type="NCBI Taxonomy" id="384636"/>
    <lineage>
        <taxon>Bacteria</taxon>
        <taxon>Bacillati</taxon>
        <taxon>Bacillota</taxon>
        <taxon>Clostridia</taxon>
        <taxon>Lachnospirales</taxon>
        <taxon>Lachnospiraceae</taxon>
        <taxon>Lacrimispora</taxon>
    </lineage>
</organism>
<protein>
    <submittedName>
        <fullName evidence="2">ABC-2 type transport system permease protein</fullName>
    </submittedName>
</protein>
<feature type="transmembrane region" description="Helical" evidence="1">
    <location>
        <begin position="20"/>
        <end position="38"/>
    </location>
</feature>
<dbReference type="AlphaFoldDB" id="A0A2S6HY51"/>
<keyword evidence="1" id="KW-1133">Transmembrane helix</keyword>
<name>A0A2S6HY51_9FIRM</name>
<feature type="transmembrane region" description="Helical" evidence="1">
    <location>
        <begin position="215"/>
        <end position="236"/>
    </location>
</feature>
<gene>
    <name evidence="2" type="ORF">BXY41_101155</name>
</gene>
<evidence type="ECO:0000256" key="1">
    <source>
        <dbReference type="SAM" id="Phobius"/>
    </source>
</evidence>
<dbReference type="RefSeq" id="WP_104433572.1">
    <property type="nucleotide sequence ID" value="NZ_PTJA01000001.1"/>
</dbReference>
<keyword evidence="3" id="KW-1185">Reference proteome</keyword>
<proteinExistence type="predicted"/>
<dbReference type="Pfam" id="PF12730">
    <property type="entry name" value="ABC2_membrane_4"/>
    <property type="match status" value="1"/>
</dbReference>
<evidence type="ECO:0000313" key="2">
    <source>
        <dbReference type="EMBL" id="PPK83095.1"/>
    </source>
</evidence>
<dbReference type="Proteomes" id="UP000237749">
    <property type="component" value="Unassembled WGS sequence"/>
</dbReference>
<dbReference type="CDD" id="cd21809">
    <property type="entry name" value="ABC-2_lan_permease-like"/>
    <property type="match status" value="1"/>
</dbReference>
<reference evidence="2 3" key="1">
    <citation type="submission" date="2018-02" db="EMBL/GenBank/DDBJ databases">
        <title>Genomic Encyclopedia of Archaeal and Bacterial Type Strains, Phase II (KMG-II): from individual species to whole genera.</title>
        <authorList>
            <person name="Goeker M."/>
        </authorList>
    </citation>
    <scope>NUCLEOTIDE SEQUENCE [LARGE SCALE GENOMIC DNA]</scope>
    <source>
        <strain evidence="2 3">DSM 3808</strain>
    </source>
</reference>
<feature type="transmembrane region" description="Helical" evidence="1">
    <location>
        <begin position="143"/>
        <end position="163"/>
    </location>
</feature>
<comment type="caution">
    <text evidence="2">The sequence shown here is derived from an EMBL/GenBank/DDBJ whole genome shotgun (WGS) entry which is preliminary data.</text>
</comment>
<feature type="transmembrane region" description="Helical" evidence="1">
    <location>
        <begin position="170"/>
        <end position="195"/>
    </location>
</feature>
<feature type="transmembrane region" description="Helical" evidence="1">
    <location>
        <begin position="58"/>
        <end position="78"/>
    </location>
</feature>
<dbReference type="OrthoDB" id="9781996at2"/>
<keyword evidence="1" id="KW-0472">Membrane</keyword>
<keyword evidence="1" id="KW-0812">Transmembrane</keyword>
<dbReference type="EMBL" id="PTJA01000001">
    <property type="protein sequence ID" value="PPK83095.1"/>
    <property type="molecule type" value="Genomic_DNA"/>
</dbReference>
<evidence type="ECO:0000313" key="3">
    <source>
        <dbReference type="Proteomes" id="UP000237749"/>
    </source>
</evidence>
<feature type="transmembrane region" description="Helical" evidence="1">
    <location>
        <begin position="99"/>
        <end position="123"/>
    </location>
</feature>
<sequence>MLWKVIRGEQMKLRRSPVWLAFFILPVLPAFMGTFNYLQNIEILKDGWYSLWTQHTLFTCYFFLPATIAVYCSYLFRLEHTNHNWNCVMTLPVSALHLYLAKLIMASAMVIMTQLWVGVLFIISGKMSGLSGPVPPELTEWLVYGAIGGIVICGIQLCISLVVRSFAVPVGIAMAGGILGIGALSKGVGAFYPYTLLSLGMRANSPGGSMACSQVQFMAGSLFYLIISALVAILWLSNTDVTTE</sequence>
<accession>A0A2S6HY51</accession>